<keyword evidence="3" id="KW-1185">Reference proteome</keyword>
<evidence type="ECO:0008006" key="4">
    <source>
        <dbReference type="Google" id="ProtNLM"/>
    </source>
</evidence>
<feature type="signal peptide" evidence="1">
    <location>
        <begin position="1"/>
        <end position="27"/>
    </location>
</feature>
<organism evidence="2 3">
    <name type="scientific">Shewanella aestuarii</name>
    <dbReference type="NCBI Taxonomy" id="1028752"/>
    <lineage>
        <taxon>Bacteria</taxon>
        <taxon>Pseudomonadati</taxon>
        <taxon>Pseudomonadota</taxon>
        <taxon>Gammaproteobacteria</taxon>
        <taxon>Alteromonadales</taxon>
        <taxon>Shewanellaceae</taxon>
        <taxon>Shewanella</taxon>
    </lineage>
</organism>
<feature type="chain" id="PRO_5026148966" description="RcnB family protein" evidence="1">
    <location>
        <begin position="28"/>
        <end position="176"/>
    </location>
</feature>
<evidence type="ECO:0000313" key="3">
    <source>
        <dbReference type="Proteomes" id="UP000502608"/>
    </source>
</evidence>
<sequence>MLKIQQTAVLMAIVALPLSGFSLSALAQGPLAYEHLNQPKSSVNHQLSKYHHRPHHPIRPHYRGYRDPWRWGAGWNNYWGPSFGIGWSSGYRWGNDWRYPYRYNRYQNDAYSYQPVRTDPVSKAPPEQTTTSVQYDSGLKTLPDNARVIQQDGKVLYQWQGQIYAYDWNLKIYVKQ</sequence>
<keyword evidence="1" id="KW-0732">Signal</keyword>
<evidence type="ECO:0000313" key="2">
    <source>
        <dbReference type="EMBL" id="QIR13496.1"/>
    </source>
</evidence>
<proteinExistence type="predicted"/>
<dbReference type="EMBL" id="CP050313">
    <property type="protein sequence ID" value="QIR13496.1"/>
    <property type="molecule type" value="Genomic_DNA"/>
</dbReference>
<protein>
    <recommendedName>
        <fullName evidence="4">RcnB family protein</fullName>
    </recommendedName>
</protein>
<name>A0A6G9QG97_9GAMM</name>
<dbReference type="KEGG" id="saes:HBH39_02420"/>
<evidence type="ECO:0000256" key="1">
    <source>
        <dbReference type="SAM" id="SignalP"/>
    </source>
</evidence>
<dbReference type="Proteomes" id="UP000502608">
    <property type="component" value="Chromosome"/>
</dbReference>
<reference evidence="2 3" key="1">
    <citation type="submission" date="2020-03" db="EMBL/GenBank/DDBJ databases">
        <title>Complete genome sequence of Shewanella sp.</title>
        <authorList>
            <person name="Kim Y.-S."/>
            <person name="Kim S.-J."/>
            <person name="Jung H.-K."/>
            <person name="Kim K.-H."/>
        </authorList>
    </citation>
    <scope>NUCLEOTIDE SEQUENCE [LARGE SCALE GENOMIC DNA]</scope>
    <source>
        <strain evidence="2 3">PN3F2</strain>
    </source>
</reference>
<dbReference type="AlphaFoldDB" id="A0A6G9QG97"/>
<accession>A0A6G9QG97</accession>
<dbReference type="RefSeq" id="WP_167675279.1">
    <property type="nucleotide sequence ID" value="NZ_CP050313.1"/>
</dbReference>
<gene>
    <name evidence="2" type="ORF">HBH39_02420</name>
</gene>